<dbReference type="AlphaFoldDB" id="A0A1C9JB48"/>
<dbReference type="GO" id="GO:0004519">
    <property type="term" value="F:endonuclease activity"/>
    <property type="evidence" value="ECO:0007669"/>
    <property type="project" value="InterPro"/>
</dbReference>
<organism evidence="2">
    <name type="scientific">Halimeda discoidea</name>
    <dbReference type="NCBI Taxonomy" id="118222"/>
    <lineage>
        <taxon>Eukaryota</taxon>
        <taxon>Viridiplantae</taxon>
        <taxon>Chlorophyta</taxon>
        <taxon>core chlorophytes</taxon>
        <taxon>Ulvophyceae</taxon>
        <taxon>TCBD clade</taxon>
        <taxon>Bryopsidales</taxon>
        <taxon>Halimedineae</taxon>
        <taxon>Halimedaceae</taxon>
        <taxon>Halimedeae</taxon>
        <taxon>Halimeda</taxon>
    </lineage>
</organism>
<dbReference type="SUPFAM" id="SSF55608">
    <property type="entry name" value="Homing endonucleases"/>
    <property type="match status" value="1"/>
</dbReference>
<accession>A0A1C9JB48</accession>
<keyword evidence="2" id="KW-0934">Plastid</keyword>
<evidence type="ECO:0000313" key="2">
    <source>
        <dbReference type="EMBL" id="AOP19077.1"/>
    </source>
</evidence>
<reference evidence="2" key="1">
    <citation type="journal article" date="2016" name="Genome Biol. Evol.">
        <title>Evolutionary Dynamics of Chloroplast Genomes in Low Light: A Case Study of the Endolithic Green Alga Ostreobium quekettii.</title>
        <authorList>
            <person name="R Marcelino V."/>
            <person name="Cremen M.C."/>
            <person name="Jackson C.J."/>
            <person name="Larkum A.A."/>
            <person name="Verbruggen H."/>
        </authorList>
    </citation>
    <scope>NUCLEOTIDE SEQUENCE</scope>
</reference>
<reference evidence="2" key="2">
    <citation type="submission" date="2016-08" db="EMBL/GenBank/DDBJ databases">
        <authorList>
            <person name="Seilhamer J.J."/>
        </authorList>
    </citation>
    <scope>NUCLEOTIDE SEQUENCE</scope>
</reference>
<feature type="domain" description="Homing endonuclease LAGLIDADG" evidence="1">
    <location>
        <begin position="16"/>
        <end position="178"/>
    </location>
</feature>
<evidence type="ECO:0000259" key="1">
    <source>
        <dbReference type="Pfam" id="PF03161"/>
    </source>
</evidence>
<protein>
    <recommendedName>
        <fullName evidence="1">Homing endonuclease LAGLIDADG domain-containing protein</fullName>
    </recommendedName>
</protein>
<dbReference type="InterPro" id="IPR027434">
    <property type="entry name" value="Homing_endonucl"/>
</dbReference>
<proteinExistence type="predicted"/>
<dbReference type="Gene3D" id="3.10.28.10">
    <property type="entry name" value="Homing endonucleases"/>
    <property type="match status" value="2"/>
</dbReference>
<dbReference type="InterPro" id="IPR004860">
    <property type="entry name" value="LAGLIDADG_dom"/>
</dbReference>
<sequence length="207" mass="24307">MQHKKLNIRISRELRDILHGYIMSEGQVTPSGSVLVDQSTKQRLFVEWLYEKLQLLRTNTPIRNRVYIDKRSGNKSYSLQFQTRSICKGFRYMWYKSKRKSLPSSIDCFFSIPFVTVWFAGDGTKMIGQRGAKFEVTCFTPEERLKLKQLFKTKFNINAKILRAGQSKTGTSQWTLSICAPEYDKFRTLITQMDLISRIFPYKLCKK</sequence>
<gene>
    <name evidence="2" type="primary">orf207</name>
</gene>
<dbReference type="Pfam" id="PF03161">
    <property type="entry name" value="LAGLIDADG_2"/>
    <property type="match status" value="1"/>
</dbReference>
<geneLocation type="chloroplast" evidence="2"/>
<dbReference type="EMBL" id="KX808496">
    <property type="protein sequence ID" value="AOP19077.1"/>
    <property type="molecule type" value="Genomic_DNA"/>
</dbReference>
<keyword evidence="2" id="KW-0150">Chloroplast</keyword>
<name>A0A1C9JB48_9CHLO</name>